<accession>A0A2T3HSD7</accession>
<evidence type="ECO:0000313" key="2">
    <source>
        <dbReference type="Proteomes" id="UP000241858"/>
    </source>
</evidence>
<comment type="caution">
    <text evidence="1">The sequence shown here is derived from an EMBL/GenBank/DDBJ whole genome shotgun (WGS) entry which is preliminary data.</text>
</comment>
<protein>
    <submittedName>
        <fullName evidence="1">PilZ domain-containing protein</fullName>
    </submittedName>
</protein>
<feature type="non-terminal residue" evidence="1">
    <location>
        <position position="153"/>
    </location>
</feature>
<reference evidence="1 2" key="1">
    <citation type="submission" date="2018-03" db="EMBL/GenBank/DDBJ databases">
        <title>Whole genome sequencing of Histamine producing bacteria.</title>
        <authorList>
            <person name="Butler K."/>
        </authorList>
    </citation>
    <scope>NUCLEOTIDE SEQUENCE [LARGE SCALE GENOMIC DNA]</scope>
    <source>
        <strain evidence="1 2">DSM 23343</strain>
    </source>
</reference>
<proteinExistence type="predicted"/>
<organism evidence="1 2">
    <name type="scientific">Photobacterium aquimaris</name>
    <dbReference type="NCBI Taxonomy" id="512643"/>
    <lineage>
        <taxon>Bacteria</taxon>
        <taxon>Pseudomonadati</taxon>
        <taxon>Pseudomonadota</taxon>
        <taxon>Gammaproteobacteria</taxon>
        <taxon>Vibrionales</taxon>
        <taxon>Vibrionaceae</taxon>
        <taxon>Photobacterium</taxon>
    </lineage>
</organism>
<dbReference type="Proteomes" id="UP000241858">
    <property type="component" value="Unassembled WGS sequence"/>
</dbReference>
<sequence length="153" mass="17738">MHQMLLTRLHCLPYFAEKVDHKIKVKAIGSNFPLSSLATMLHQLSDNDRLDLGVLFKQRVKEMLTNPMRPRDNLQHPFIHELYLAVEFHGENIDKIDTKLREDFDDIDAQRAYIQQARQRGNLFALRITALPLLNPLTVLIGEKLSQLARLTL</sequence>
<dbReference type="AlphaFoldDB" id="A0A2T3HSD7"/>
<gene>
    <name evidence="1" type="ORF">C0W81_20450</name>
</gene>
<evidence type="ECO:0000313" key="1">
    <source>
        <dbReference type="EMBL" id="PST93485.1"/>
    </source>
</evidence>
<name>A0A2T3HSD7_9GAMM</name>
<dbReference type="EMBL" id="PYLY01000112">
    <property type="protein sequence ID" value="PST93485.1"/>
    <property type="molecule type" value="Genomic_DNA"/>
</dbReference>